<dbReference type="RefSeq" id="WP_092015413.1">
    <property type="nucleotide sequence ID" value="NZ_LT629766.1"/>
</dbReference>
<dbReference type="AlphaFoldDB" id="A0A1H1WCZ4"/>
<keyword evidence="4" id="KW-1185">Reference proteome</keyword>
<dbReference type="InterPro" id="IPR016162">
    <property type="entry name" value="Ald_DH_N"/>
</dbReference>
<sequence>MTTDYTAQARTEAGPPSYPLDADRLDDAISSLESGVKAWADMPLHRRARLLERTHESIADNVVRWTRTASDLKKLPTSSQLVGEEWMSGPYAALSGFYVVAKSLHKLASGHSTVEGLQTSTTPEGRLTWKVLPIGLQEAVLFHGFSAKVWTLPGVTADEIHAGAGLGATELGTVGGVSLILGAGNITSIGPLDALTELVAHNRASILKINPTLAPLLSVYREALQPLIDADLLRIVQGGTAVGEYLSNHPHITHVHITGSAATHDRIVWGNDNTHSGEPVLKKPITSELGGVSPVIVVPGEWSKADLRFQAENIASMRLHNAGHNCIAAQTVIIDAKWSQREEFLRELAFALEDIDHRDPWYPGSRDKLRQAAAEHSQAEAFSHGQRLLITLDSDQHEAVETTEYFTAVLGVKPITVDSPVGGIPKSVASIEHVAAFLGLAVDYANNRLAGTLGANVIVSPATRRSLGPRFDAAIERLHFGSIGINVWTGLAFLTATATWGAFPGHTLHNVQSGIGVVHNGLLIPHSERTVVSGPFRPFPRSILGGEFSLFPKPPWFVTARSAARTGRALTEFAANPCWAKLPGIFYHAFQA</sequence>
<dbReference type="OrthoDB" id="136308at2"/>
<dbReference type="InterPro" id="IPR015590">
    <property type="entry name" value="Aldehyde_DH_dom"/>
</dbReference>
<proteinExistence type="predicted"/>
<dbReference type="SUPFAM" id="SSF53720">
    <property type="entry name" value="ALDH-like"/>
    <property type="match status" value="1"/>
</dbReference>
<reference evidence="4" key="1">
    <citation type="submission" date="2016-10" db="EMBL/GenBank/DDBJ databases">
        <authorList>
            <person name="Varghese N."/>
            <person name="Submissions S."/>
        </authorList>
    </citation>
    <scope>NUCLEOTIDE SEQUENCE [LARGE SCALE GENOMIC DNA]</scope>
    <source>
        <strain evidence="4">DSM 23676</strain>
    </source>
</reference>
<evidence type="ECO:0000313" key="3">
    <source>
        <dbReference type="EMBL" id="SDS94862.1"/>
    </source>
</evidence>
<dbReference type="Pfam" id="PF00171">
    <property type="entry name" value="Aldedh"/>
    <property type="match status" value="1"/>
</dbReference>
<name>A0A1H1WCZ4_9MICO</name>
<feature type="domain" description="Aldehyde dehydrogenase" evidence="2">
    <location>
        <begin position="221"/>
        <end position="362"/>
    </location>
</feature>
<keyword evidence="1" id="KW-0560">Oxidoreductase</keyword>
<dbReference type="Gene3D" id="3.40.605.10">
    <property type="entry name" value="Aldehyde Dehydrogenase, Chain A, domain 1"/>
    <property type="match status" value="1"/>
</dbReference>
<gene>
    <name evidence="3" type="ORF">SAMN04489752_2933</name>
</gene>
<dbReference type="InterPro" id="IPR016163">
    <property type="entry name" value="Ald_DH_C"/>
</dbReference>
<evidence type="ECO:0000313" key="4">
    <source>
        <dbReference type="Proteomes" id="UP000199597"/>
    </source>
</evidence>
<dbReference type="PANTHER" id="PTHR11699">
    <property type="entry name" value="ALDEHYDE DEHYDROGENASE-RELATED"/>
    <property type="match status" value="1"/>
</dbReference>
<dbReference type="EMBL" id="LT629766">
    <property type="protein sequence ID" value="SDS94862.1"/>
    <property type="molecule type" value="Genomic_DNA"/>
</dbReference>
<dbReference type="STRING" id="1136497.SAMN04489752_2933"/>
<evidence type="ECO:0000259" key="2">
    <source>
        <dbReference type="Pfam" id="PF00171"/>
    </source>
</evidence>
<dbReference type="GO" id="GO:0016620">
    <property type="term" value="F:oxidoreductase activity, acting on the aldehyde or oxo group of donors, NAD or NADP as acceptor"/>
    <property type="evidence" value="ECO:0007669"/>
    <property type="project" value="InterPro"/>
</dbReference>
<accession>A0A1H1WCZ4</accession>
<dbReference type="Gene3D" id="3.40.309.10">
    <property type="entry name" value="Aldehyde Dehydrogenase, Chain A, domain 2"/>
    <property type="match status" value="1"/>
</dbReference>
<protein>
    <submittedName>
        <fullName evidence="3">Aldehyde dehydrogenase (NAD(P)+)</fullName>
    </submittedName>
</protein>
<evidence type="ECO:0000256" key="1">
    <source>
        <dbReference type="ARBA" id="ARBA00023002"/>
    </source>
</evidence>
<dbReference type="Proteomes" id="UP000199597">
    <property type="component" value="Chromosome I"/>
</dbReference>
<dbReference type="InterPro" id="IPR016161">
    <property type="entry name" value="Ald_DH/histidinol_DH"/>
</dbReference>
<organism evidence="3 4">
    <name type="scientific">Brevibacterium siliguriense</name>
    <dbReference type="NCBI Taxonomy" id="1136497"/>
    <lineage>
        <taxon>Bacteria</taxon>
        <taxon>Bacillati</taxon>
        <taxon>Actinomycetota</taxon>
        <taxon>Actinomycetes</taxon>
        <taxon>Micrococcales</taxon>
        <taxon>Brevibacteriaceae</taxon>
        <taxon>Brevibacterium</taxon>
    </lineage>
</organism>